<dbReference type="SUPFAM" id="SSF56300">
    <property type="entry name" value="Metallo-dependent phosphatases"/>
    <property type="match status" value="1"/>
</dbReference>
<dbReference type="GO" id="GO:0016787">
    <property type="term" value="F:hydrolase activity"/>
    <property type="evidence" value="ECO:0007669"/>
    <property type="project" value="InterPro"/>
</dbReference>
<dbReference type="HOGENOM" id="CLU_2397938_0_0_6"/>
<name>D4DYU8_SEROD</name>
<sequence length="93" mass="10017">MKNTLLAVLLCLGTSAMAAEPVNITLLGTSDLHGTFVPWDYSTDTENLAGSLSQIATQIQQIRAQQPNVILVDAGDTIQGNFVETFKNEKPAR</sequence>
<feature type="signal peptide" evidence="1">
    <location>
        <begin position="1"/>
        <end position="18"/>
    </location>
</feature>
<keyword evidence="1" id="KW-0732">Signal</keyword>
<dbReference type="PANTHER" id="PTHR11575">
    <property type="entry name" value="5'-NUCLEOTIDASE-RELATED"/>
    <property type="match status" value="1"/>
</dbReference>
<accession>D4DYU8</accession>
<organism evidence="2 3">
    <name type="scientific">Serratia odorifera DSM 4582</name>
    <dbReference type="NCBI Taxonomy" id="667129"/>
    <lineage>
        <taxon>Bacteria</taxon>
        <taxon>Pseudomonadati</taxon>
        <taxon>Pseudomonadota</taxon>
        <taxon>Gammaproteobacteria</taxon>
        <taxon>Enterobacterales</taxon>
        <taxon>Yersiniaceae</taxon>
        <taxon>Serratia</taxon>
    </lineage>
</organism>
<dbReference type="EMBL" id="ADBY01000021">
    <property type="protein sequence ID" value="EFE97270.1"/>
    <property type="molecule type" value="Genomic_DNA"/>
</dbReference>
<dbReference type="Gene3D" id="3.60.21.10">
    <property type="match status" value="1"/>
</dbReference>
<keyword evidence="3" id="KW-1185">Reference proteome</keyword>
<comment type="caution">
    <text evidence="2">The sequence shown here is derived from an EMBL/GenBank/DDBJ whole genome shotgun (WGS) entry which is preliminary data.</text>
</comment>
<evidence type="ECO:0000256" key="1">
    <source>
        <dbReference type="SAM" id="SignalP"/>
    </source>
</evidence>
<dbReference type="GO" id="GO:0030288">
    <property type="term" value="C:outer membrane-bounded periplasmic space"/>
    <property type="evidence" value="ECO:0007669"/>
    <property type="project" value="TreeGrafter"/>
</dbReference>
<dbReference type="AlphaFoldDB" id="D4DYU8"/>
<dbReference type="InterPro" id="IPR029052">
    <property type="entry name" value="Metallo-depent_PP-like"/>
</dbReference>
<gene>
    <name evidence="2" type="ORF">HMPREF0758_1098</name>
</gene>
<feature type="chain" id="PRO_5003056573" description="2',3'-cyclic-nucleotide 2'-phosphodiesterase" evidence="1">
    <location>
        <begin position="19"/>
        <end position="93"/>
    </location>
</feature>
<protein>
    <recommendedName>
        <fullName evidence="4">2',3'-cyclic-nucleotide 2'-phosphodiesterase</fullName>
    </recommendedName>
</protein>
<dbReference type="InterPro" id="IPR006179">
    <property type="entry name" value="5_nucleotidase/apyrase"/>
</dbReference>
<dbReference type="STRING" id="667129.HMPREF0758_1098"/>
<evidence type="ECO:0008006" key="4">
    <source>
        <dbReference type="Google" id="ProtNLM"/>
    </source>
</evidence>
<dbReference type="Proteomes" id="UP000005723">
    <property type="component" value="Unassembled WGS sequence"/>
</dbReference>
<evidence type="ECO:0000313" key="3">
    <source>
        <dbReference type="Proteomes" id="UP000005723"/>
    </source>
</evidence>
<reference evidence="2 3" key="1">
    <citation type="submission" date="2010-01" db="EMBL/GenBank/DDBJ databases">
        <authorList>
            <person name="Muzny D."/>
            <person name="Qin X."/>
            <person name="Deng J."/>
            <person name="Jiang H."/>
            <person name="Liu Y."/>
            <person name="Qu J."/>
            <person name="Song X.-Z."/>
            <person name="Zhang L."/>
            <person name="Thornton R."/>
            <person name="Coyle M."/>
            <person name="Francisco L."/>
            <person name="Jackson L."/>
            <person name="Javaid M."/>
            <person name="Korchina V."/>
            <person name="Kovar C."/>
            <person name="Mata R."/>
            <person name="Mathew T."/>
            <person name="Ngo R."/>
            <person name="Nguyen L."/>
            <person name="Nguyen N."/>
            <person name="Okwuonu G."/>
            <person name="Ongeri F."/>
            <person name="Pham C."/>
            <person name="Simmons D."/>
            <person name="Wilczek-Boney K."/>
            <person name="Hale W."/>
            <person name="Jakkamsetti A."/>
            <person name="Pham P."/>
            <person name="Ruth R."/>
            <person name="San Lucas F."/>
            <person name="Warren J."/>
            <person name="Zhang J."/>
            <person name="Zhao Z."/>
            <person name="Zhou C."/>
            <person name="Zhu D."/>
            <person name="Lee S."/>
            <person name="Bess C."/>
            <person name="Blankenburg K."/>
            <person name="Forbes L."/>
            <person name="Fu Q."/>
            <person name="Gubbala S."/>
            <person name="Hirani K."/>
            <person name="Jayaseelan J.C."/>
            <person name="Lara F."/>
            <person name="Munidasa M."/>
            <person name="Palculict T."/>
            <person name="Patil S."/>
            <person name="Pu L.-L."/>
            <person name="Saada N."/>
            <person name="Tang L."/>
            <person name="Weissenberger G."/>
            <person name="Zhu Y."/>
            <person name="Hemphill L."/>
            <person name="Shang Y."/>
            <person name="Youmans B."/>
            <person name="Ayvaz T."/>
            <person name="Ross M."/>
            <person name="Santibanez J."/>
            <person name="Aqrawi P."/>
            <person name="Gross S."/>
            <person name="Joshi V."/>
            <person name="Fowler G."/>
            <person name="Nazareth L."/>
            <person name="Reid J."/>
            <person name="Worley K."/>
            <person name="Petrosino J."/>
            <person name="Highlander S."/>
            <person name="Gibbs R."/>
        </authorList>
    </citation>
    <scope>NUCLEOTIDE SEQUENCE [LARGE SCALE GENOMIC DNA]</scope>
    <source>
        <strain evidence="2 3">DSM 4582</strain>
    </source>
</reference>
<evidence type="ECO:0000313" key="2">
    <source>
        <dbReference type="EMBL" id="EFE97270.1"/>
    </source>
</evidence>
<dbReference type="GO" id="GO:0009166">
    <property type="term" value="P:nucleotide catabolic process"/>
    <property type="evidence" value="ECO:0007669"/>
    <property type="project" value="InterPro"/>
</dbReference>
<proteinExistence type="predicted"/>
<dbReference type="PANTHER" id="PTHR11575:SF6">
    <property type="entry name" value="2',3'-CYCLIC-NUCLEOTIDE 2'-PHOSPHODIESTERASE_3'-NUCLEOTIDASE"/>
    <property type="match status" value="1"/>
</dbReference>